<dbReference type="Gene3D" id="3.75.10.10">
    <property type="entry name" value="L-arginine/glycine Amidinotransferase, Chain A"/>
    <property type="match status" value="1"/>
</dbReference>
<evidence type="ECO:0000313" key="3">
    <source>
        <dbReference type="EMBL" id="KGN40800.1"/>
    </source>
</evidence>
<dbReference type="GO" id="GO:0000052">
    <property type="term" value="P:citrulline metabolic process"/>
    <property type="evidence" value="ECO:0007669"/>
    <property type="project" value="TreeGrafter"/>
</dbReference>
<reference evidence="3 4" key="1">
    <citation type="submission" date="2013-08" db="EMBL/GenBank/DDBJ databases">
        <title>The genome sequence of Knoellia aerolata.</title>
        <authorList>
            <person name="Zhu W."/>
            <person name="Wang G."/>
        </authorList>
    </citation>
    <scope>NUCLEOTIDE SEQUENCE [LARGE SCALE GENOMIC DNA]</scope>
    <source>
        <strain evidence="3 4">DSM 18566</strain>
    </source>
</reference>
<dbReference type="RefSeq" id="WP_052112911.1">
    <property type="nucleotide sequence ID" value="NZ_AVPL01000031.1"/>
</dbReference>
<evidence type="ECO:0008006" key="5">
    <source>
        <dbReference type="Google" id="ProtNLM"/>
    </source>
</evidence>
<evidence type="ECO:0000313" key="4">
    <source>
        <dbReference type="Proteomes" id="UP000030013"/>
    </source>
</evidence>
<dbReference type="OrthoDB" id="9814070at2"/>
<dbReference type="GO" id="GO:0016403">
    <property type="term" value="F:dimethylargininase activity"/>
    <property type="evidence" value="ECO:0007669"/>
    <property type="project" value="TreeGrafter"/>
</dbReference>
<accession>A0A0A0JTN1</accession>
<dbReference type="PANTHER" id="PTHR12737:SF9">
    <property type="entry name" value="DIMETHYLARGININASE"/>
    <property type="match status" value="1"/>
</dbReference>
<keyword evidence="4" id="KW-1185">Reference proteome</keyword>
<dbReference type="GO" id="GO:0045429">
    <property type="term" value="P:positive regulation of nitric oxide biosynthetic process"/>
    <property type="evidence" value="ECO:0007669"/>
    <property type="project" value="TreeGrafter"/>
</dbReference>
<dbReference type="GO" id="GO:0016597">
    <property type="term" value="F:amino acid binding"/>
    <property type="evidence" value="ECO:0007669"/>
    <property type="project" value="TreeGrafter"/>
</dbReference>
<dbReference type="InterPro" id="IPR033199">
    <property type="entry name" value="DDAH-like"/>
</dbReference>
<name>A0A0A0JTN1_9MICO</name>
<dbReference type="EMBL" id="AVPL01000031">
    <property type="protein sequence ID" value="KGN40800.1"/>
    <property type="molecule type" value="Genomic_DNA"/>
</dbReference>
<comment type="similarity">
    <text evidence="1">Belongs to the DDAH family.</text>
</comment>
<protein>
    <recommendedName>
        <fullName evidence="5">Amidinotransferase</fullName>
    </recommendedName>
</protein>
<dbReference type="GO" id="GO:0006525">
    <property type="term" value="P:arginine metabolic process"/>
    <property type="evidence" value="ECO:0007669"/>
    <property type="project" value="TreeGrafter"/>
</dbReference>
<dbReference type="SUPFAM" id="SSF55909">
    <property type="entry name" value="Pentein"/>
    <property type="match status" value="1"/>
</dbReference>
<gene>
    <name evidence="3" type="ORF">N801_12120</name>
</gene>
<evidence type="ECO:0000256" key="2">
    <source>
        <dbReference type="ARBA" id="ARBA00022801"/>
    </source>
</evidence>
<evidence type="ECO:0000256" key="1">
    <source>
        <dbReference type="ARBA" id="ARBA00008532"/>
    </source>
</evidence>
<comment type="caution">
    <text evidence="3">The sequence shown here is derived from an EMBL/GenBank/DDBJ whole genome shotgun (WGS) entry which is preliminary data.</text>
</comment>
<sequence length="289" mass="31500">MLNSTLLMSSAHYFGNDHKLNPYYEDGATVDTAKAEIEHRGIMDALHRAGAEIVTVDAPPTSQDGVYTANWALVRDGRALMATLPPSRQSEEAWAKDRLTELGYRIEHLPQPWRFSGQGDALVCGDLVFCGAGYRSDEAALEYAAHHFGLERIQLQTLPLLDDAGRPVTNVVSGWPDSYWYDIDLTLAVLREPDSTSKGLIAYCPEAFTPESRAILAGLDAVDTIEIDEREASDAFACNLVSTGTTVVMSDQAPLLRADIESAGLSVITPHVDELAKGGGYIRCTSLWI</sequence>
<dbReference type="STRING" id="1385519.N801_12120"/>
<dbReference type="AlphaFoldDB" id="A0A0A0JTN1"/>
<organism evidence="3 4">
    <name type="scientific">Knoellia aerolata DSM 18566</name>
    <dbReference type="NCBI Taxonomy" id="1385519"/>
    <lineage>
        <taxon>Bacteria</taxon>
        <taxon>Bacillati</taxon>
        <taxon>Actinomycetota</taxon>
        <taxon>Actinomycetes</taxon>
        <taxon>Micrococcales</taxon>
        <taxon>Intrasporangiaceae</taxon>
        <taxon>Knoellia</taxon>
    </lineage>
</organism>
<dbReference type="Proteomes" id="UP000030013">
    <property type="component" value="Unassembled WGS sequence"/>
</dbReference>
<proteinExistence type="inferred from homology"/>
<dbReference type="PANTHER" id="PTHR12737">
    <property type="entry name" value="DIMETHYLARGININE DIMETHYLAMINOHYDROLASE"/>
    <property type="match status" value="1"/>
</dbReference>
<dbReference type="eggNOG" id="COG1834">
    <property type="taxonomic scope" value="Bacteria"/>
</dbReference>
<keyword evidence="2" id="KW-0378">Hydrolase</keyword>